<sequence length="156" mass="18322">MLEKDEASDLSEVILQECTDANTEMKIKLDKKPKRVLQFSDGVMEEYSSEDEVDIPKNNKTVLQIDSKNMKWLPWAWHQTTWLSSKMLDGCDYVGEFLANFFGITAPKYQFEINEFYRLQALQKEMLQKQDLEMGGWSEQKRNNLINDNILSVERN</sequence>
<protein>
    <submittedName>
        <fullName evidence="1">Uncharacterized protein C14orf24</fullName>
    </submittedName>
</protein>
<dbReference type="OrthoDB" id="45963at2759"/>
<dbReference type="InterPro" id="IPR028260">
    <property type="entry name" value="FAM177"/>
</dbReference>
<dbReference type="PANTHER" id="PTHR31206:SF1">
    <property type="entry name" value="LP10445P"/>
    <property type="match status" value="1"/>
</dbReference>
<dbReference type="OMA" id="FEINEYY"/>
<reference evidence="1 2" key="1">
    <citation type="journal article" date="2010" name="Science">
        <title>Genomic comparison of the ants Camponotus floridanus and Harpegnathos saltator.</title>
        <authorList>
            <person name="Bonasio R."/>
            <person name="Zhang G."/>
            <person name="Ye C."/>
            <person name="Mutti N.S."/>
            <person name="Fang X."/>
            <person name="Qin N."/>
            <person name="Donahue G."/>
            <person name="Yang P."/>
            <person name="Li Q."/>
            <person name="Li C."/>
            <person name="Zhang P."/>
            <person name="Huang Z."/>
            <person name="Berger S.L."/>
            <person name="Reinberg D."/>
            <person name="Wang J."/>
            <person name="Liebig J."/>
        </authorList>
    </citation>
    <scope>NUCLEOTIDE SEQUENCE [LARGE SCALE GENOMIC DNA]</scope>
    <source>
        <strain evidence="1 2">R22 G/1</strain>
    </source>
</reference>
<evidence type="ECO:0000313" key="2">
    <source>
        <dbReference type="Proteomes" id="UP000008237"/>
    </source>
</evidence>
<dbReference type="AlphaFoldDB" id="E2B8G7"/>
<dbReference type="STRING" id="610380.E2B8G7"/>
<keyword evidence="2" id="KW-1185">Reference proteome</keyword>
<accession>E2B8G7</accession>
<dbReference type="EMBL" id="GL446332">
    <property type="protein sequence ID" value="EFN88001.1"/>
    <property type="molecule type" value="Genomic_DNA"/>
</dbReference>
<organism evidence="2">
    <name type="scientific">Harpegnathos saltator</name>
    <name type="common">Jerdon's jumping ant</name>
    <dbReference type="NCBI Taxonomy" id="610380"/>
    <lineage>
        <taxon>Eukaryota</taxon>
        <taxon>Metazoa</taxon>
        <taxon>Ecdysozoa</taxon>
        <taxon>Arthropoda</taxon>
        <taxon>Hexapoda</taxon>
        <taxon>Insecta</taxon>
        <taxon>Pterygota</taxon>
        <taxon>Neoptera</taxon>
        <taxon>Endopterygota</taxon>
        <taxon>Hymenoptera</taxon>
        <taxon>Apocrita</taxon>
        <taxon>Aculeata</taxon>
        <taxon>Formicoidea</taxon>
        <taxon>Formicidae</taxon>
        <taxon>Ponerinae</taxon>
        <taxon>Ponerini</taxon>
        <taxon>Harpegnathos</taxon>
    </lineage>
</organism>
<dbReference type="InParanoid" id="E2B8G7"/>
<dbReference type="Pfam" id="PF14774">
    <property type="entry name" value="FAM177"/>
    <property type="match status" value="1"/>
</dbReference>
<dbReference type="Proteomes" id="UP000008237">
    <property type="component" value="Unassembled WGS sequence"/>
</dbReference>
<name>E2B8G7_HARSA</name>
<evidence type="ECO:0000313" key="1">
    <source>
        <dbReference type="EMBL" id="EFN88001.1"/>
    </source>
</evidence>
<gene>
    <name evidence="1" type="ORF">EAI_11628</name>
</gene>
<dbReference type="PANTHER" id="PTHR31206">
    <property type="entry name" value="LP10445P"/>
    <property type="match status" value="1"/>
</dbReference>
<proteinExistence type="predicted"/>